<dbReference type="Proteomes" id="UP000789706">
    <property type="component" value="Unassembled WGS sequence"/>
</dbReference>
<evidence type="ECO:0000313" key="2">
    <source>
        <dbReference type="Proteomes" id="UP000789706"/>
    </source>
</evidence>
<dbReference type="EMBL" id="CAJVPK010001236">
    <property type="protein sequence ID" value="CAG8578034.1"/>
    <property type="molecule type" value="Genomic_DNA"/>
</dbReference>
<accession>A0A9N9BVI5</accession>
<organism evidence="1 2">
    <name type="scientific">Diversispora eburnea</name>
    <dbReference type="NCBI Taxonomy" id="1213867"/>
    <lineage>
        <taxon>Eukaryota</taxon>
        <taxon>Fungi</taxon>
        <taxon>Fungi incertae sedis</taxon>
        <taxon>Mucoromycota</taxon>
        <taxon>Glomeromycotina</taxon>
        <taxon>Glomeromycetes</taxon>
        <taxon>Diversisporales</taxon>
        <taxon>Diversisporaceae</taxon>
        <taxon>Diversispora</taxon>
    </lineage>
</organism>
<feature type="non-terminal residue" evidence="1">
    <location>
        <position position="1"/>
    </location>
</feature>
<protein>
    <submittedName>
        <fullName evidence="1">7088_t:CDS:1</fullName>
    </submittedName>
</protein>
<proteinExistence type="predicted"/>
<comment type="caution">
    <text evidence="1">The sequence shown here is derived from an EMBL/GenBank/DDBJ whole genome shotgun (WGS) entry which is preliminary data.</text>
</comment>
<sequence>MGKYEESIADLNNTKVLRMCEETSKLQISRNLNFIDIKCNDFLLTKI</sequence>
<keyword evidence="2" id="KW-1185">Reference proteome</keyword>
<evidence type="ECO:0000313" key="1">
    <source>
        <dbReference type="EMBL" id="CAG8578034.1"/>
    </source>
</evidence>
<dbReference type="AlphaFoldDB" id="A0A9N9BVI5"/>
<reference evidence="1" key="1">
    <citation type="submission" date="2021-06" db="EMBL/GenBank/DDBJ databases">
        <authorList>
            <person name="Kallberg Y."/>
            <person name="Tangrot J."/>
            <person name="Rosling A."/>
        </authorList>
    </citation>
    <scope>NUCLEOTIDE SEQUENCE</scope>
    <source>
        <strain evidence="1">AZ414A</strain>
    </source>
</reference>
<name>A0A9N9BVI5_9GLOM</name>
<gene>
    <name evidence="1" type="ORF">DEBURN_LOCUS8429</name>
</gene>